<dbReference type="OrthoDB" id="9796817at2"/>
<evidence type="ECO:0000313" key="5">
    <source>
        <dbReference type="EMBL" id="KZN96090.1"/>
    </source>
</evidence>
<feature type="domain" description="Solute-binding protein family 5" evidence="4">
    <location>
        <begin position="74"/>
        <end position="423"/>
    </location>
</feature>
<evidence type="ECO:0000256" key="1">
    <source>
        <dbReference type="ARBA" id="ARBA00005695"/>
    </source>
</evidence>
<dbReference type="GO" id="GO:0043190">
    <property type="term" value="C:ATP-binding cassette (ABC) transporter complex"/>
    <property type="evidence" value="ECO:0007669"/>
    <property type="project" value="InterPro"/>
</dbReference>
<keyword evidence="3" id="KW-0732">Signal</keyword>
<dbReference type="InterPro" id="IPR030678">
    <property type="entry name" value="Peptide/Ni-bd"/>
</dbReference>
<dbReference type="EMBL" id="LWBR01000027">
    <property type="protein sequence ID" value="KZN96090.1"/>
    <property type="molecule type" value="Genomic_DNA"/>
</dbReference>
<dbReference type="PANTHER" id="PTHR30290">
    <property type="entry name" value="PERIPLASMIC BINDING COMPONENT OF ABC TRANSPORTER"/>
    <property type="match status" value="1"/>
</dbReference>
<dbReference type="Proteomes" id="UP000076476">
    <property type="component" value="Unassembled WGS sequence"/>
</dbReference>
<dbReference type="PANTHER" id="PTHR30290:SF9">
    <property type="entry name" value="OLIGOPEPTIDE-BINDING PROTEIN APPA"/>
    <property type="match status" value="1"/>
</dbReference>
<evidence type="ECO:0000256" key="3">
    <source>
        <dbReference type="ARBA" id="ARBA00022729"/>
    </source>
</evidence>
<dbReference type="PIRSF" id="PIRSF002741">
    <property type="entry name" value="MppA"/>
    <property type="match status" value="1"/>
</dbReference>
<evidence type="ECO:0000259" key="4">
    <source>
        <dbReference type="Pfam" id="PF00496"/>
    </source>
</evidence>
<dbReference type="Gene3D" id="3.40.190.10">
    <property type="entry name" value="Periplasmic binding protein-like II"/>
    <property type="match status" value="1"/>
</dbReference>
<organism evidence="5 6">
    <name type="scientific">Aeribacillus pallidus</name>
    <dbReference type="NCBI Taxonomy" id="33936"/>
    <lineage>
        <taxon>Bacteria</taxon>
        <taxon>Bacillati</taxon>
        <taxon>Bacillota</taxon>
        <taxon>Bacilli</taxon>
        <taxon>Bacillales</taxon>
        <taxon>Bacillaceae</taxon>
        <taxon>Aeribacillus</taxon>
    </lineage>
</organism>
<gene>
    <name evidence="5" type="ORF">AZI98_10590</name>
</gene>
<dbReference type="GO" id="GO:1904680">
    <property type="term" value="F:peptide transmembrane transporter activity"/>
    <property type="evidence" value="ECO:0007669"/>
    <property type="project" value="TreeGrafter"/>
</dbReference>
<keyword evidence="6" id="KW-1185">Reference proteome</keyword>
<sequence>MFRYFKSILILLTTIFLLVGCSQSSSKEKEKSSKELTLLFNFPTNTLDPHLDTNYTIVRAGVGETLVKISEQQKIEPWLAEEWKSKDGKNWTFKIREGVTFHNGKKVDAQAVKASLERAINDSPSVQAALKISKMKADGQLLTIQTEEVFPQFPSELVHPNTAIVDVDEKDIDKRPIGTGPFKISSFEPGVELKVERFEKYWDGKAKLEKATFAFNEDANARKMALQSGDADIIFRPPVENLEKLKEENVKIESVPSLRTHQLFYNMKSSYMKDENVRKAMDALIDRKEIVEHILNGHAVEAKGPFLAGSPFAPSYEEKESGIEAAKQYFSNAGFQVEDGKVTKDGKAVRLKVLTYASRPELPLIVQILQSKAKELGIEMSIQQVENIDEYLAANDDWDFATYSSVTAPRGDAAYFLNATYMPNGALNYASINHPELTASIQQLNQTVDVNERNNLAKKALKIIDQKTLHSFIVHPNIIVAYRDGVKNWVTSKSEYYMLTKDLDVEG</sequence>
<keyword evidence="2" id="KW-0813">Transport</keyword>
<dbReference type="AlphaFoldDB" id="A0A165XJ91"/>
<evidence type="ECO:0000256" key="2">
    <source>
        <dbReference type="ARBA" id="ARBA00022448"/>
    </source>
</evidence>
<dbReference type="InterPro" id="IPR050035">
    <property type="entry name" value="NikA"/>
</dbReference>
<dbReference type="InterPro" id="IPR000914">
    <property type="entry name" value="SBP_5_dom"/>
</dbReference>
<dbReference type="SUPFAM" id="SSF53850">
    <property type="entry name" value="Periplasmic binding protein-like II"/>
    <property type="match status" value="1"/>
</dbReference>
<accession>A0A165XJ91</accession>
<dbReference type="GO" id="GO:0042597">
    <property type="term" value="C:periplasmic space"/>
    <property type="evidence" value="ECO:0007669"/>
    <property type="project" value="UniProtKB-ARBA"/>
</dbReference>
<dbReference type="STRING" id="33936.AZI98_10590"/>
<protein>
    <submittedName>
        <fullName evidence="5">ABC transporter substrate-binding protein</fullName>
    </submittedName>
</protein>
<reference evidence="5 6" key="1">
    <citation type="submission" date="2016-04" db="EMBL/GenBank/DDBJ databases">
        <title>Draft genome sequence of Aeribacillus pallidus 8m3 from petroleum reservoir.</title>
        <authorList>
            <person name="Poltaraus A.B."/>
            <person name="Nazina T.N."/>
            <person name="Tourova T.P."/>
            <person name="Malakho S.M."/>
            <person name="Korshunova A.V."/>
            <person name="Sokolova D.S."/>
        </authorList>
    </citation>
    <scope>NUCLEOTIDE SEQUENCE [LARGE SCALE GENOMIC DNA]</scope>
    <source>
        <strain evidence="5 6">8m3</strain>
    </source>
</reference>
<evidence type="ECO:0000313" key="6">
    <source>
        <dbReference type="Proteomes" id="UP000076476"/>
    </source>
</evidence>
<proteinExistence type="inferred from homology"/>
<dbReference type="InterPro" id="IPR039424">
    <property type="entry name" value="SBP_5"/>
</dbReference>
<dbReference type="PROSITE" id="PS51257">
    <property type="entry name" value="PROKAR_LIPOPROTEIN"/>
    <property type="match status" value="1"/>
</dbReference>
<dbReference type="Pfam" id="PF00496">
    <property type="entry name" value="SBP_bac_5"/>
    <property type="match status" value="1"/>
</dbReference>
<comment type="caution">
    <text evidence="5">The sequence shown here is derived from an EMBL/GenBank/DDBJ whole genome shotgun (WGS) entry which is preliminary data.</text>
</comment>
<dbReference type="NCBIfam" id="NF045468">
    <property type="entry name" value="Opp5A_nikA"/>
    <property type="match status" value="1"/>
</dbReference>
<name>A0A165XJ91_9BACI</name>
<dbReference type="RefSeq" id="WP_063388259.1">
    <property type="nucleotide sequence ID" value="NZ_LWBR01000027.1"/>
</dbReference>
<dbReference type="CDD" id="cd08490">
    <property type="entry name" value="PBP2_NikA_DppA_OppA_like_3"/>
    <property type="match status" value="1"/>
</dbReference>
<dbReference type="Gene3D" id="3.10.105.10">
    <property type="entry name" value="Dipeptide-binding Protein, Domain 3"/>
    <property type="match status" value="1"/>
</dbReference>
<comment type="similarity">
    <text evidence="1">Belongs to the bacterial solute-binding protein 5 family.</text>
</comment>
<dbReference type="GO" id="GO:0015833">
    <property type="term" value="P:peptide transport"/>
    <property type="evidence" value="ECO:0007669"/>
    <property type="project" value="TreeGrafter"/>
</dbReference>